<name>A0A8S1NZY0_PARPR</name>
<dbReference type="OMA" id="KFAFILM"/>
<sequence>MQKLYLLFWPSYSKAVYSDEVYLNICGSLFSWITFQKPLEIINSNPLNILISIIYTFLHLTMFIVFSFSLYNLQVISKIFTFYISYFQLVILFHTEIHHLNQQYDLAITFTLGILLYINYLIIVYCSRNYFIISQQHMLRRYSFYNYLIVLADFLYFITFPLCTDYVSKYSLLLLSFIYFIDAIIMQPYCIKINLIYIGATGVLLMSVIIRIVLWTESLYVQFYTITLIVPLCSHVFMKIYQSISYNILQQKLSISLILHLGEIINHYNQTSIQKSVGDYIIKKFIDVETLNSSTILQLLEYHLKNLEKTDDLEEIQLYRILIKHEIQGTYLQSLLETKRFQIQNRKHSLFFKTIGFLISKKYDQQIQDLYSGENKSSQNYHFQIIKIKETDNLFQNCLGLFTNLLEQKMYIWNQLQQGYDKIENTVIDLTKMYKILNKLKDQIHSMLQSSEMELILKMQTLKRFNVVELRLLSLYYSFLLNDYQQTKIIEIYIEELIRIENSQTNSSFLNFNILNNDLIIISSSILEQTGKMIKVNTEEINRFFGYEENNKKQNCTLINLYMPKFISQDHDKYVQKFINKGNSTLYNKGKQVFCQDYEGFIFPIILSFLHINEKSEDFILTTSLQKVKSNQDYILFDQNGKILGISKYVYSMLTYNQTHNSSTQSMQSQIEQSIYECYIQFWIPNIDTLIQNSNFDHDKYSINKIILELSILTNFTQYLYYFKQYQSINPIFSKEASYFEEFLQYFKQQLSNHSFMVSLIQFEVQISMHQLPTEQFYYICSMSKQYKDFQSMLSFDQETSTYNQDEIIKQQHIHAQTPIIQIQPKFITEIEKITDVLPQTIRIIEKQLLTKEIIQDRKDELILSNIDSQQIMNKCNSSLQFEKQKNDVIIEFDDQKISQSSRQSKSSNSQVQDQIRELQKNKGLCVSIKKIWIITTFLYISIYLLVFVMLSILSSQNQLLQYDIELVRIPDKFNRLYCSFATIGQMDLERSLLGIDYGEYLSYRKINHGKIIRNEMESMMINLKNRFSILENEQRLQNLTVRILNQFSYTEEELTMIQFDMIADSYTEQLFQYIIQGLNYSTSNRLSLIDQYYKLQFIKANLINQITSSQNLIDEIIVEIQISQETTITILYALLSFKLCFVLLCILCLIQFWKKPFYIIQLQVELLSHLSEEQIKLSINSAKQAKQLISHPYKWKRTNYLFDCYHKTIFKDQQCILSKIQNNIATKKTKQNSRLLDYQFNHLGIYLKNCMYLILLLSFIISSFFYMKYGIDSTQSEILLTIQYVQFKQDLDSLVILSQLLKTNSILSGRVRELGFLDLNNQLQDPDKYFHTLELELIEKFQIKQDKAQQVNQIIYQDIINSKKISSNDKEILQTLYQDDLCSVMPDQLPFCNFTNNQFQYFPDYPMPRDEDNNREIFRNGINGIFQKLLVILKSYYQLELQGHKNTNKTETEYFLSTPEFKHYILEYFFDINKAVVKFYTTILESTTDILQNDFKNALFYYVIFGLSVLIVQGTLQIQNLSKIQELVSASKFAFILMPLECLNENKCLAIIKQIIKQYDL</sequence>
<dbReference type="Proteomes" id="UP000688137">
    <property type="component" value="Unassembled WGS sequence"/>
</dbReference>
<gene>
    <name evidence="2" type="ORF">PPRIM_AZ9-3.1.T1010114</name>
</gene>
<dbReference type="PANTHER" id="PTHR31600:SF2">
    <property type="entry name" value="GAMETE ENRICHED GENE 10 PROTEIN-RELATED"/>
    <property type="match status" value="1"/>
</dbReference>
<evidence type="ECO:0000256" key="1">
    <source>
        <dbReference type="SAM" id="Phobius"/>
    </source>
</evidence>
<keyword evidence="1" id="KW-1133">Transmembrane helix</keyword>
<feature type="transmembrane region" description="Helical" evidence="1">
    <location>
        <begin position="75"/>
        <end position="94"/>
    </location>
</feature>
<dbReference type="PANTHER" id="PTHR31600">
    <property type="entry name" value="TINY MACROCYSTS PROTEIN B-RELATED"/>
    <property type="match status" value="1"/>
</dbReference>
<organism evidence="2 3">
    <name type="scientific">Paramecium primaurelia</name>
    <dbReference type="NCBI Taxonomy" id="5886"/>
    <lineage>
        <taxon>Eukaryota</taxon>
        <taxon>Sar</taxon>
        <taxon>Alveolata</taxon>
        <taxon>Ciliophora</taxon>
        <taxon>Intramacronucleata</taxon>
        <taxon>Oligohymenophorea</taxon>
        <taxon>Peniculida</taxon>
        <taxon>Parameciidae</taxon>
        <taxon>Paramecium</taxon>
    </lineage>
</organism>
<feature type="transmembrane region" description="Helical" evidence="1">
    <location>
        <begin position="170"/>
        <end position="189"/>
    </location>
</feature>
<keyword evidence="3" id="KW-1185">Reference proteome</keyword>
<feature type="transmembrane region" description="Helical" evidence="1">
    <location>
        <begin position="106"/>
        <end position="124"/>
    </location>
</feature>
<reference evidence="2" key="1">
    <citation type="submission" date="2021-01" db="EMBL/GenBank/DDBJ databases">
        <authorList>
            <consortium name="Genoscope - CEA"/>
            <person name="William W."/>
        </authorList>
    </citation>
    <scope>NUCLEOTIDE SEQUENCE</scope>
</reference>
<feature type="transmembrane region" description="Helical" evidence="1">
    <location>
        <begin position="195"/>
        <end position="214"/>
    </location>
</feature>
<accession>A0A8S1NZY0</accession>
<proteinExistence type="predicted"/>
<dbReference type="InterPro" id="IPR052994">
    <property type="entry name" value="Tiny_macrocysts_regulators"/>
</dbReference>
<protein>
    <submittedName>
        <fullName evidence="2">Uncharacterized protein</fullName>
    </submittedName>
</protein>
<evidence type="ECO:0000313" key="3">
    <source>
        <dbReference type="Proteomes" id="UP000688137"/>
    </source>
</evidence>
<keyword evidence="1" id="KW-0472">Membrane</keyword>
<feature type="transmembrane region" description="Helical" evidence="1">
    <location>
        <begin position="144"/>
        <end position="163"/>
    </location>
</feature>
<feature type="transmembrane region" description="Helical" evidence="1">
    <location>
        <begin position="1246"/>
        <end position="1267"/>
    </location>
</feature>
<feature type="transmembrane region" description="Helical" evidence="1">
    <location>
        <begin position="932"/>
        <end position="954"/>
    </location>
</feature>
<feature type="transmembrane region" description="Helical" evidence="1">
    <location>
        <begin position="1131"/>
        <end position="1154"/>
    </location>
</feature>
<feature type="transmembrane region" description="Helical" evidence="1">
    <location>
        <begin position="47"/>
        <end position="69"/>
    </location>
</feature>
<feature type="transmembrane region" description="Helical" evidence="1">
    <location>
        <begin position="1500"/>
        <end position="1517"/>
    </location>
</feature>
<keyword evidence="1" id="KW-0812">Transmembrane</keyword>
<comment type="caution">
    <text evidence="2">The sequence shown here is derived from an EMBL/GenBank/DDBJ whole genome shotgun (WGS) entry which is preliminary data.</text>
</comment>
<dbReference type="EMBL" id="CAJJDM010000104">
    <property type="protein sequence ID" value="CAD8096481.1"/>
    <property type="molecule type" value="Genomic_DNA"/>
</dbReference>
<evidence type="ECO:0000313" key="2">
    <source>
        <dbReference type="EMBL" id="CAD8096481.1"/>
    </source>
</evidence>